<protein>
    <recommendedName>
        <fullName evidence="10">Sensitive to high expression protein 9, mitochondrial</fullName>
    </recommendedName>
</protein>
<evidence type="ECO:0000256" key="7">
    <source>
        <dbReference type="ARBA" id="ARBA00023128"/>
    </source>
</evidence>
<dbReference type="GO" id="GO:0007007">
    <property type="term" value="P:inner mitochondrial membrane organization"/>
    <property type="evidence" value="ECO:0007669"/>
    <property type="project" value="TreeGrafter"/>
</dbReference>
<organism evidence="12 13">
    <name type="scientific">Sungouiella intermedia</name>
    <dbReference type="NCBI Taxonomy" id="45354"/>
    <lineage>
        <taxon>Eukaryota</taxon>
        <taxon>Fungi</taxon>
        <taxon>Dikarya</taxon>
        <taxon>Ascomycota</taxon>
        <taxon>Saccharomycotina</taxon>
        <taxon>Pichiomycetes</taxon>
        <taxon>Metschnikowiaceae</taxon>
        <taxon>Sungouiella</taxon>
    </lineage>
</organism>
<comment type="similarity">
    <text evidence="1 10">Belongs to the SHE9 family.</text>
</comment>
<dbReference type="Pfam" id="PF05546">
    <property type="entry name" value="She9_MDM33"/>
    <property type="match status" value="1"/>
</dbReference>
<evidence type="ECO:0000256" key="1">
    <source>
        <dbReference type="ARBA" id="ARBA00007472"/>
    </source>
</evidence>
<evidence type="ECO:0000256" key="6">
    <source>
        <dbReference type="ARBA" id="ARBA00023054"/>
    </source>
</evidence>
<dbReference type="PANTHER" id="PTHR31961:SF3">
    <property type="entry name" value="SENSITIVE TO HIGH EXPRESSION PROTEIN 9, MITOCHONDRIAL"/>
    <property type="match status" value="1"/>
</dbReference>
<dbReference type="OrthoDB" id="5595506at2759"/>
<gene>
    <name evidence="12" type="ORF">SAMEA4029010_CIC11G00000001873</name>
</gene>
<dbReference type="InterPro" id="IPR008839">
    <property type="entry name" value="MDM33_fungi"/>
</dbReference>
<name>A0A1L0BAC9_9ASCO</name>
<evidence type="ECO:0000313" key="13">
    <source>
        <dbReference type="Proteomes" id="UP000182334"/>
    </source>
</evidence>
<dbReference type="AlphaFoldDB" id="A0A1L0BAC9"/>
<evidence type="ECO:0000256" key="5">
    <source>
        <dbReference type="ARBA" id="ARBA00022989"/>
    </source>
</evidence>
<reference evidence="12 13" key="1">
    <citation type="submission" date="2016-10" db="EMBL/GenBank/DDBJ databases">
        <authorList>
            <person name="de Groot N.N."/>
        </authorList>
    </citation>
    <scope>NUCLEOTIDE SEQUENCE [LARGE SCALE GENOMIC DNA]</scope>
    <source>
        <strain evidence="12 13">CBS 141442</strain>
    </source>
</reference>
<keyword evidence="4 10" id="KW-0809">Transit peptide</keyword>
<evidence type="ECO:0000256" key="2">
    <source>
        <dbReference type="ARBA" id="ARBA00022692"/>
    </source>
</evidence>
<dbReference type="Proteomes" id="UP000182334">
    <property type="component" value="Chromosome I"/>
</dbReference>
<comment type="subunit">
    <text evidence="10">Homooligomer.</text>
</comment>
<dbReference type="EMBL" id="LT635756">
    <property type="protein sequence ID" value="SGZ47416.1"/>
    <property type="molecule type" value="Genomic_DNA"/>
</dbReference>
<keyword evidence="8 10" id="KW-0472">Membrane</keyword>
<feature type="transmembrane region" description="Helical" evidence="10">
    <location>
        <begin position="402"/>
        <end position="425"/>
    </location>
</feature>
<feature type="transmembrane region" description="Helical" evidence="10">
    <location>
        <begin position="270"/>
        <end position="290"/>
    </location>
</feature>
<evidence type="ECO:0000256" key="10">
    <source>
        <dbReference type="RuleBase" id="RU364128"/>
    </source>
</evidence>
<comment type="function">
    <text evidence="9">Required for the maintenance of the structure of the mitochondrial inner membrane. Involved in mitochondrial morphology. Causes growth arrest when highly overexpressed.</text>
</comment>
<sequence length="426" mass="48700">MLPRSVGRTLPLASLWPMAALSAKSTIFFLACRNYASFDDSKLRQIIETSNMGMAHQLEKQKREIDLAQKHTARWLKIERNYKHAQSTTAERLRAGALGSSLSGVTTHSVSETEAEGGDVVKKLRNKLSDLRATLTSATQALNDLTGYTRIETLKMTVDGLENELRQAKSNLKIAKAEYTEAIQRRSDLQKEINELLTRKHNWTPTDLERFTELYRNDHQNQQDERDAEIKLEETEVAVDTVQVKLTQLILTRYHEEQIWSDKIRQGLTWGTWMLMGVNVMLFAVATFLVEPWKRRRLVDAFQHEVQLKLDEFSLDIRNLSKELEKSRVEPVVSSVDETLEISEAPQLNSLLVSEQSSSVPAFCFGFSSIKSWSTFQTWAKRTFWSLRDPQTNSFIMDRLDFGIFLGLLVTFGGTMGALLTYLIVK</sequence>
<keyword evidence="7 10" id="KW-0496">Mitochondrion</keyword>
<keyword evidence="6 11" id="KW-0175">Coiled coil</keyword>
<keyword evidence="5 10" id="KW-1133">Transmembrane helix</keyword>
<evidence type="ECO:0000256" key="8">
    <source>
        <dbReference type="ARBA" id="ARBA00023136"/>
    </source>
</evidence>
<keyword evidence="2 10" id="KW-0812">Transmembrane</keyword>
<evidence type="ECO:0000256" key="9">
    <source>
        <dbReference type="ARBA" id="ARBA00024807"/>
    </source>
</evidence>
<evidence type="ECO:0000256" key="3">
    <source>
        <dbReference type="ARBA" id="ARBA00022792"/>
    </source>
</evidence>
<evidence type="ECO:0000256" key="4">
    <source>
        <dbReference type="ARBA" id="ARBA00022946"/>
    </source>
</evidence>
<dbReference type="PANTHER" id="PTHR31961">
    <property type="entry name" value="SENSITIVE TO HIGH EXPRESSION PROTEIN 9, MITOCHONDRIAL"/>
    <property type="match status" value="1"/>
</dbReference>
<comment type="subcellular location">
    <subcellularLocation>
        <location evidence="10">Mitochondrion inner membrane</location>
        <topology evidence="10">Multi-pass membrane protein</topology>
    </subcellularLocation>
</comment>
<keyword evidence="3 10" id="KW-0999">Mitochondrion inner membrane</keyword>
<accession>A0A1L0BAC9</accession>
<evidence type="ECO:0000256" key="11">
    <source>
        <dbReference type="SAM" id="Coils"/>
    </source>
</evidence>
<keyword evidence="13" id="KW-1185">Reference proteome</keyword>
<dbReference type="GO" id="GO:0005743">
    <property type="term" value="C:mitochondrial inner membrane"/>
    <property type="evidence" value="ECO:0007669"/>
    <property type="project" value="UniProtKB-SubCell"/>
</dbReference>
<proteinExistence type="inferred from homology"/>
<feature type="coiled-coil region" evidence="11">
    <location>
        <begin position="121"/>
        <end position="199"/>
    </location>
</feature>
<evidence type="ECO:0000313" key="12">
    <source>
        <dbReference type="EMBL" id="SGZ47416.1"/>
    </source>
</evidence>